<keyword evidence="1" id="KW-0040">ANK repeat</keyword>
<organism evidence="2 3">
    <name type="scientific">Coccomyxa subellipsoidea</name>
    <dbReference type="NCBI Taxonomy" id="248742"/>
    <lineage>
        <taxon>Eukaryota</taxon>
        <taxon>Viridiplantae</taxon>
        <taxon>Chlorophyta</taxon>
        <taxon>core chlorophytes</taxon>
        <taxon>Trebouxiophyceae</taxon>
        <taxon>Trebouxiophyceae incertae sedis</taxon>
        <taxon>Coccomyxaceae</taxon>
        <taxon>Coccomyxa</taxon>
    </lineage>
</organism>
<proteinExistence type="predicted"/>
<dbReference type="Proteomes" id="UP001491310">
    <property type="component" value="Unassembled WGS sequence"/>
</dbReference>
<gene>
    <name evidence="2" type="ORF">WJX75_002572</name>
</gene>
<comment type="caution">
    <text evidence="2">The sequence shown here is derived from an EMBL/GenBank/DDBJ whole genome shotgun (WGS) entry which is preliminary data.</text>
</comment>
<dbReference type="EMBL" id="JALJOT010000014">
    <property type="protein sequence ID" value="KAK9903311.1"/>
    <property type="molecule type" value="Genomic_DNA"/>
</dbReference>
<evidence type="ECO:0000256" key="1">
    <source>
        <dbReference type="PROSITE-ProRule" id="PRU00023"/>
    </source>
</evidence>
<evidence type="ECO:0008006" key="4">
    <source>
        <dbReference type="Google" id="ProtNLM"/>
    </source>
</evidence>
<dbReference type="Pfam" id="PF13857">
    <property type="entry name" value="Ank_5"/>
    <property type="match status" value="1"/>
</dbReference>
<dbReference type="InterPro" id="IPR036770">
    <property type="entry name" value="Ankyrin_rpt-contain_sf"/>
</dbReference>
<feature type="repeat" description="ANK" evidence="1">
    <location>
        <begin position="32"/>
        <end position="64"/>
    </location>
</feature>
<sequence length="199" mass="22720">MLKNLLSAARDVYNEFDLSFQLKININMPDCCGRLPLIEAIARNRAEEARILLEFGADIGYRDDMGRSAVHELARHKKGVDTSALAEVCFEYLALMDASRRSEVLNRTAYGYEYRDDGRPEYRDDGTNEPYTRTLEEMIERHDSWHLLPQLVAMGLDVHWNPVAARAGRVLLNAVRSLTSAISLLRLHTCHTSNLMRLL</sequence>
<dbReference type="PROSITE" id="PS50297">
    <property type="entry name" value="ANK_REP_REGION"/>
    <property type="match status" value="1"/>
</dbReference>
<dbReference type="InterPro" id="IPR002110">
    <property type="entry name" value="Ankyrin_rpt"/>
</dbReference>
<dbReference type="SUPFAM" id="SSF48403">
    <property type="entry name" value="Ankyrin repeat"/>
    <property type="match status" value="1"/>
</dbReference>
<dbReference type="PROSITE" id="PS50088">
    <property type="entry name" value="ANK_REPEAT"/>
    <property type="match status" value="1"/>
</dbReference>
<name>A0ABR2YDP0_9CHLO</name>
<keyword evidence="3" id="KW-1185">Reference proteome</keyword>
<protein>
    <recommendedName>
        <fullName evidence="4">Ankyrin</fullName>
    </recommendedName>
</protein>
<dbReference type="Gene3D" id="1.25.40.20">
    <property type="entry name" value="Ankyrin repeat-containing domain"/>
    <property type="match status" value="1"/>
</dbReference>
<accession>A0ABR2YDP0</accession>
<evidence type="ECO:0000313" key="3">
    <source>
        <dbReference type="Proteomes" id="UP001491310"/>
    </source>
</evidence>
<evidence type="ECO:0000313" key="2">
    <source>
        <dbReference type="EMBL" id="KAK9903311.1"/>
    </source>
</evidence>
<reference evidence="2 3" key="1">
    <citation type="journal article" date="2024" name="Nat. Commun.">
        <title>Phylogenomics reveals the evolutionary origins of lichenization in chlorophyte algae.</title>
        <authorList>
            <person name="Puginier C."/>
            <person name="Libourel C."/>
            <person name="Otte J."/>
            <person name="Skaloud P."/>
            <person name="Haon M."/>
            <person name="Grisel S."/>
            <person name="Petersen M."/>
            <person name="Berrin J.G."/>
            <person name="Delaux P.M."/>
            <person name="Dal Grande F."/>
            <person name="Keller J."/>
        </authorList>
    </citation>
    <scope>NUCLEOTIDE SEQUENCE [LARGE SCALE GENOMIC DNA]</scope>
    <source>
        <strain evidence="2 3">SAG 216-7</strain>
    </source>
</reference>